<dbReference type="EMBL" id="CP036269">
    <property type="protein sequence ID" value="QDT44506.1"/>
    <property type="molecule type" value="Genomic_DNA"/>
</dbReference>
<dbReference type="KEGG" id="gaz:Pan241w_46170"/>
<name>A0A517RKT0_9PLAN</name>
<dbReference type="NCBIfam" id="TIGR02081">
    <property type="entry name" value="metW"/>
    <property type="match status" value="1"/>
</dbReference>
<dbReference type="AlphaFoldDB" id="A0A517RKT0"/>
<organism evidence="2 3">
    <name type="scientific">Gimesia alba</name>
    <dbReference type="NCBI Taxonomy" id="2527973"/>
    <lineage>
        <taxon>Bacteria</taxon>
        <taxon>Pseudomonadati</taxon>
        <taxon>Planctomycetota</taxon>
        <taxon>Planctomycetia</taxon>
        <taxon>Planctomycetales</taxon>
        <taxon>Planctomycetaceae</taxon>
        <taxon>Gimesia</taxon>
    </lineage>
</organism>
<dbReference type="PANTHER" id="PTHR43861">
    <property type="entry name" value="TRANS-ACONITATE 2-METHYLTRANSFERASE-RELATED"/>
    <property type="match status" value="1"/>
</dbReference>
<proteinExistence type="predicted"/>
<sequence length="233" mass="26526">MCAQHRYCMQDPSLEMTDKLLLEQIQPGSRVLDLGCGDGRLLARLREERGASVLGIEIDITQHHAAIARGVPVIQADLDEGLQDIPDGSFDYVVLSQTLQQVLQPKQLLEEMVRVAKRALVVVPNFGNWRIRLQVLKQGRAPVTEVLPYEWYNTPNLHLMSMHDFQDLMRLLGIEILQEIPIINHRAVERAWLANLRAQHVLYVLQRQSDPYPVSESENNAESELESPRPGSR</sequence>
<keyword evidence="3" id="KW-1185">Reference proteome</keyword>
<dbReference type="InterPro" id="IPR010743">
    <property type="entry name" value="Methionine_synth_MetW"/>
</dbReference>
<dbReference type="CDD" id="cd02440">
    <property type="entry name" value="AdoMet_MTases"/>
    <property type="match status" value="1"/>
</dbReference>
<dbReference type="EC" id="2.1.1.164" evidence="2"/>
<keyword evidence="2" id="KW-0808">Transferase</keyword>
<feature type="region of interest" description="Disordered" evidence="1">
    <location>
        <begin position="211"/>
        <end position="233"/>
    </location>
</feature>
<dbReference type="Pfam" id="PF07021">
    <property type="entry name" value="MetW"/>
    <property type="match status" value="1"/>
</dbReference>
<protein>
    <submittedName>
        <fullName evidence="2">Demethylrebeccamycin-D-glucose O-methyltransferase</fullName>
        <ecNumber evidence="2">2.1.1.164</ecNumber>
    </submittedName>
</protein>
<dbReference type="GO" id="GO:0032259">
    <property type="term" value="P:methylation"/>
    <property type="evidence" value="ECO:0007669"/>
    <property type="project" value="UniProtKB-KW"/>
</dbReference>
<dbReference type="SUPFAM" id="SSF53335">
    <property type="entry name" value="S-adenosyl-L-methionine-dependent methyltransferases"/>
    <property type="match status" value="1"/>
</dbReference>
<keyword evidence="2" id="KW-0489">Methyltransferase</keyword>
<evidence type="ECO:0000313" key="3">
    <source>
        <dbReference type="Proteomes" id="UP000317171"/>
    </source>
</evidence>
<reference evidence="2 3" key="1">
    <citation type="submission" date="2019-02" db="EMBL/GenBank/DDBJ databases">
        <title>Deep-cultivation of Planctomycetes and their phenomic and genomic characterization uncovers novel biology.</title>
        <authorList>
            <person name="Wiegand S."/>
            <person name="Jogler M."/>
            <person name="Boedeker C."/>
            <person name="Pinto D."/>
            <person name="Vollmers J."/>
            <person name="Rivas-Marin E."/>
            <person name="Kohn T."/>
            <person name="Peeters S.H."/>
            <person name="Heuer A."/>
            <person name="Rast P."/>
            <person name="Oberbeckmann S."/>
            <person name="Bunk B."/>
            <person name="Jeske O."/>
            <person name="Meyerdierks A."/>
            <person name="Storesund J.E."/>
            <person name="Kallscheuer N."/>
            <person name="Luecker S."/>
            <person name="Lage O.M."/>
            <person name="Pohl T."/>
            <person name="Merkel B.J."/>
            <person name="Hornburger P."/>
            <person name="Mueller R.-W."/>
            <person name="Bruemmer F."/>
            <person name="Labrenz M."/>
            <person name="Spormann A.M."/>
            <person name="Op den Camp H."/>
            <person name="Overmann J."/>
            <person name="Amann R."/>
            <person name="Jetten M.S.M."/>
            <person name="Mascher T."/>
            <person name="Medema M.H."/>
            <person name="Devos D.P."/>
            <person name="Kaster A.-K."/>
            <person name="Ovreas L."/>
            <person name="Rohde M."/>
            <person name="Galperin M.Y."/>
            <person name="Jogler C."/>
        </authorList>
    </citation>
    <scope>NUCLEOTIDE SEQUENCE [LARGE SCALE GENOMIC DNA]</scope>
    <source>
        <strain evidence="2 3">Pan241w</strain>
    </source>
</reference>
<accession>A0A517RKT0</accession>
<dbReference type="GO" id="GO:0102082">
    <property type="term" value="F:demethylrebeccamycin--D-glucose O-methyltransferase activity"/>
    <property type="evidence" value="ECO:0007669"/>
    <property type="project" value="UniProtKB-EC"/>
</dbReference>
<dbReference type="InterPro" id="IPR029063">
    <property type="entry name" value="SAM-dependent_MTases_sf"/>
</dbReference>
<dbReference type="Proteomes" id="UP000317171">
    <property type="component" value="Chromosome"/>
</dbReference>
<dbReference type="Gene3D" id="3.40.50.150">
    <property type="entry name" value="Vaccinia Virus protein VP39"/>
    <property type="match status" value="1"/>
</dbReference>
<gene>
    <name evidence="2" type="primary">rebM_3</name>
    <name evidence="2" type="ORF">Pan241w_46170</name>
</gene>
<evidence type="ECO:0000313" key="2">
    <source>
        <dbReference type="EMBL" id="QDT44506.1"/>
    </source>
</evidence>
<evidence type="ECO:0000256" key="1">
    <source>
        <dbReference type="SAM" id="MobiDB-lite"/>
    </source>
</evidence>